<reference evidence="1 2" key="1">
    <citation type="journal article" date="2021" name="Cell">
        <title>Tracing the genetic footprints of vertebrate landing in non-teleost ray-finned fishes.</title>
        <authorList>
            <person name="Bi X."/>
            <person name="Wang K."/>
            <person name="Yang L."/>
            <person name="Pan H."/>
            <person name="Jiang H."/>
            <person name="Wei Q."/>
            <person name="Fang M."/>
            <person name="Yu H."/>
            <person name="Zhu C."/>
            <person name="Cai Y."/>
            <person name="He Y."/>
            <person name="Gan X."/>
            <person name="Zeng H."/>
            <person name="Yu D."/>
            <person name="Zhu Y."/>
            <person name="Jiang H."/>
            <person name="Qiu Q."/>
            <person name="Yang H."/>
            <person name="Zhang Y.E."/>
            <person name="Wang W."/>
            <person name="Zhu M."/>
            <person name="He S."/>
            <person name="Zhang G."/>
        </authorList>
    </citation>
    <scope>NUCLEOTIDE SEQUENCE [LARGE SCALE GENOMIC DNA]</scope>
    <source>
        <strain evidence="1">Bchr_013</strain>
    </source>
</reference>
<sequence>MCDRDEEFAIALAEDASSARAMRRAGFLPDPIDGSLYVLGGRNKEGLMKLPFSIPKLVQSSPCRGSEGVLYTEYVISMYDTKSRELLWNVTYNEYSSLPIEDQVEYSE</sequence>
<keyword evidence="2" id="KW-1185">Reference proteome</keyword>
<gene>
    <name evidence="1" type="primary">Ern1_0</name>
    <name evidence="1" type="ORF">GTO96_0007650</name>
</gene>
<dbReference type="Proteomes" id="UP000886611">
    <property type="component" value="Unassembled WGS sequence"/>
</dbReference>
<dbReference type="AlphaFoldDB" id="A0A8X7WUT0"/>
<feature type="non-terminal residue" evidence="1">
    <location>
        <position position="1"/>
    </location>
</feature>
<evidence type="ECO:0000313" key="1">
    <source>
        <dbReference type="EMBL" id="KAG2455994.1"/>
    </source>
</evidence>
<name>A0A8X7WUT0_POLSE</name>
<organism evidence="1 2">
    <name type="scientific">Polypterus senegalus</name>
    <name type="common">Senegal bichir</name>
    <dbReference type="NCBI Taxonomy" id="55291"/>
    <lineage>
        <taxon>Eukaryota</taxon>
        <taxon>Metazoa</taxon>
        <taxon>Chordata</taxon>
        <taxon>Craniata</taxon>
        <taxon>Vertebrata</taxon>
        <taxon>Euteleostomi</taxon>
        <taxon>Actinopterygii</taxon>
        <taxon>Polypteriformes</taxon>
        <taxon>Polypteridae</taxon>
        <taxon>Polypterus</taxon>
    </lineage>
</organism>
<comment type="caution">
    <text evidence="1">The sequence shown here is derived from an EMBL/GenBank/DDBJ whole genome shotgun (WGS) entry which is preliminary data.</text>
</comment>
<accession>A0A8X7WUT0</accession>
<proteinExistence type="predicted"/>
<dbReference type="EMBL" id="JAATIS010009265">
    <property type="protein sequence ID" value="KAG2455994.1"/>
    <property type="molecule type" value="Genomic_DNA"/>
</dbReference>
<evidence type="ECO:0000313" key="2">
    <source>
        <dbReference type="Proteomes" id="UP000886611"/>
    </source>
</evidence>
<feature type="non-terminal residue" evidence="1">
    <location>
        <position position="108"/>
    </location>
</feature>
<protein>
    <submittedName>
        <fullName evidence="1">ERN1 endoribonuclease</fullName>
    </submittedName>
</protein>